<dbReference type="Proteomes" id="UP000319848">
    <property type="component" value="Unassembled WGS sequence"/>
</dbReference>
<evidence type="ECO:0000313" key="2">
    <source>
        <dbReference type="EMBL" id="TWI10712.1"/>
    </source>
</evidence>
<proteinExistence type="predicted"/>
<name>A0A562LSY1_9FLAO</name>
<dbReference type="STRING" id="1341154.FCR2A7T_09170"/>
<dbReference type="Pfam" id="PF13585">
    <property type="entry name" value="CHU_C"/>
    <property type="match status" value="1"/>
</dbReference>
<dbReference type="AlphaFoldDB" id="A0A562LSY1"/>
<reference evidence="2 3" key="1">
    <citation type="journal article" date="2015" name="Stand. Genomic Sci.">
        <title>Genomic Encyclopedia of Bacterial and Archaeal Type Strains, Phase III: the genomes of soil and plant-associated and newly described type strains.</title>
        <authorList>
            <person name="Whitman W.B."/>
            <person name="Woyke T."/>
            <person name="Klenk H.P."/>
            <person name="Zhou Y."/>
            <person name="Lilburn T.G."/>
            <person name="Beck B.J."/>
            <person name="De Vos P."/>
            <person name="Vandamme P."/>
            <person name="Eisen J.A."/>
            <person name="Garrity G."/>
            <person name="Hugenholtz P."/>
            <person name="Kyrpides N.C."/>
        </authorList>
    </citation>
    <scope>NUCLEOTIDE SEQUENCE [LARGE SCALE GENOMIC DNA]</scope>
    <source>
        <strain evidence="2 3">CGMCC 1.7270</strain>
    </source>
</reference>
<dbReference type="InterPro" id="IPR014755">
    <property type="entry name" value="Cu-Rt/internalin_Ig-like"/>
</dbReference>
<sequence>MVSNYSSTFRFSIGFLSILFFLLFSPKTRAQTYVVWNSAGGANTLTGSFPGGTVTVTETGPGNLVSISSPSSFTANIVTTGSRTFSTFGPSTTPPSKSLTFTFSTPVIITRYNMGDIDLGGTWNDTFTFSGVTFTGATGSDCTATVGGAVATGNLGNNAEFASWTNSTTAITSFSINYANTGGKTHAFLAYSLEVMLAPTSATVTVNNTFLCPSQTATVTATPGSPGTYSYAWTVPAGVPNPGNVASFTTTTAGTYSVVITNLTTGSVSASSSGTVTAYTVETPVFNQINPICSGNTLTLPTTSTNGITGTWAPAVDNSQTTTYTFTPTSNPCATTASMTVVVTPRPTPLFTQIAPICEGNTLGALPTISTNGFTGTWTPALNNTQTTTYTFTPISGECATTTTMTIVVNPRVTPQFTQVAEICSGDTLAALPTTSNNGVTGSWLPALSNLQTTTYTFTPDASFCATTTQMTIIVNPILTPTFTAVNPSCFGSSVTLPNLSNNGVSGTWSPNFNPAATTLYTFTPNPGQCAIPTTMQVVVLDDFDFEIIGGCQNNDFILQVAPLGNSFDSDSAGYEWQNNAVSVGNNSSSFNVTSYVNSTLITETLPLTFDVIVTDNNNCVKTKSISVENMYCDIQNGISPNNDNLNEFFDLRLLEVKHLNIFNRYGVKVYDKENYTDQWRGQTNSGESLPTGTYYYLIEFKNNRNIKTGWIYINREIK</sequence>
<keyword evidence="1" id="KW-0732">Signal</keyword>
<accession>A0A562LSY1</accession>
<dbReference type="EMBL" id="VLKQ01000009">
    <property type="protein sequence ID" value="TWI10712.1"/>
    <property type="molecule type" value="Genomic_DNA"/>
</dbReference>
<dbReference type="Gene3D" id="2.60.40.1220">
    <property type="match status" value="2"/>
</dbReference>
<dbReference type="NCBIfam" id="TIGR04131">
    <property type="entry name" value="Bac_Flav_CTERM"/>
    <property type="match status" value="1"/>
</dbReference>
<evidence type="ECO:0000313" key="3">
    <source>
        <dbReference type="Proteomes" id="UP000319848"/>
    </source>
</evidence>
<evidence type="ECO:0000256" key="1">
    <source>
        <dbReference type="ARBA" id="ARBA00022729"/>
    </source>
</evidence>
<dbReference type="InterPro" id="IPR026341">
    <property type="entry name" value="T9SS_type_B"/>
</dbReference>
<organism evidence="2 3">
    <name type="scientific">Flavobacterium cauense R2A-7</name>
    <dbReference type="NCBI Taxonomy" id="1341154"/>
    <lineage>
        <taxon>Bacteria</taxon>
        <taxon>Pseudomonadati</taxon>
        <taxon>Bacteroidota</taxon>
        <taxon>Flavobacteriia</taxon>
        <taxon>Flavobacteriales</taxon>
        <taxon>Flavobacteriaceae</taxon>
        <taxon>Flavobacterium</taxon>
    </lineage>
</organism>
<protein>
    <submittedName>
        <fullName evidence="2">Gliding motility-associated-like protein</fullName>
    </submittedName>
</protein>
<comment type="caution">
    <text evidence="2">The sequence shown here is derived from an EMBL/GenBank/DDBJ whole genome shotgun (WGS) entry which is preliminary data.</text>
</comment>
<keyword evidence="3" id="KW-1185">Reference proteome</keyword>
<gene>
    <name evidence="2" type="ORF">IP98_02055</name>
</gene>